<dbReference type="InterPro" id="IPR006726">
    <property type="entry name" value="PHBA_efflux_AaeB/fusaric-R"/>
</dbReference>
<dbReference type="GO" id="GO:0022857">
    <property type="term" value="F:transmembrane transporter activity"/>
    <property type="evidence" value="ECO:0007669"/>
    <property type="project" value="InterPro"/>
</dbReference>
<dbReference type="GO" id="GO:0005886">
    <property type="term" value="C:plasma membrane"/>
    <property type="evidence" value="ECO:0007669"/>
    <property type="project" value="InterPro"/>
</dbReference>
<keyword evidence="1" id="KW-0812">Transmembrane</keyword>
<evidence type="ECO:0000313" key="2">
    <source>
        <dbReference type="EMBL" id="ALC15954.1"/>
    </source>
</evidence>
<dbReference type="Pfam" id="PF04632">
    <property type="entry name" value="FUSC"/>
    <property type="match status" value="1"/>
</dbReference>
<keyword evidence="3" id="KW-1185">Reference proteome</keyword>
<dbReference type="PATRIC" id="fig|1603606.3.peg.1280"/>
<gene>
    <name evidence="2" type="ORF">DSOUD_1173</name>
</gene>
<accession>A0A0M4CVU8</accession>
<evidence type="ECO:0000313" key="3">
    <source>
        <dbReference type="Proteomes" id="UP000057158"/>
    </source>
</evidence>
<dbReference type="STRING" id="1603606.DSOUD_1173"/>
<name>A0A0M4CVU8_9BACT</name>
<proteinExistence type="predicted"/>
<dbReference type="AlphaFoldDB" id="A0A0M4CVU8"/>
<dbReference type="Proteomes" id="UP000057158">
    <property type="component" value="Chromosome"/>
</dbReference>
<organism evidence="2 3">
    <name type="scientific">Desulfuromonas soudanensis</name>
    <dbReference type="NCBI Taxonomy" id="1603606"/>
    <lineage>
        <taxon>Bacteria</taxon>
        <taxon>Pseudomonadati</taxon>
        <taxon>Thermodesulfobacteriota</taxon>
        <taxon>Desulfuromonadia</taxon>
        <taxon>Desulfuromonadales</taxon>
        <taxon>Desulfuromonadaceae</taxon>
        <taxon>Desulfuromonas</taxon>
    </lineage>
</organism>
<feature type="transmembrane region" description="Helical" evidence="1">
    <location>
        <begin position="65"/>
        <end position="82"/>
    </location>
</feature>
<dbReference type="KEGG" id="des:DSOUD_1173"/>
<protein>
    <submittedName>
        <fullName evidence="2">Fusaric acid resistance protein</fullName>
    </submittedName>
</protein>
<keyword evidence="1" id="KW-0472">Membrane</keyword>
<dbReference type="RefSeq" id="WP_053550109.1">
    <property type="nucleotide sequence ID" value="NZ_CP010802.1"/>
</dbReference>
<dbReference type="EMBL" id="CP010802">
    <property type="protein sequence ID" value="ALC15954.1"/>
    <property type="molecule type" value="Genomic_DNA"/>
</dbReference>
<sequence>MISRKFRRFFSRNRPQFILALRNTAAALAALAVAVWLRLESPYWAAMTALIVIQPTRGLLFEKSLYRLIGTATGALAGLLLLQERKVTADLSPAESRLMEETLRSLAHLARNPQNDRPPGEKNFLFNSSIISERCIPCSTIL</sequence>
<evidence type="ECO:0000256" key="1">
    <source>
        <dbReference type="SAM" id="Phobius"/>
    </source>
</evidence>
<reference evidence="2 3" key="1">
    <citation type="submission" date="2015-07" db="EMBL/GenBank/DDBJ databases">
        <title>Isolation and Genomic Characterization of a Novel Halophilic Metal-Reducing Deltaproteobacterium from the Deep Subsurface.</title>
        <authorList>
            <person name="Badalamenti J.P."/>
            <person name="Summers Z.M."/>
            <person name="Gralnick J.A."/>
            <person name="Bond D.R."/>
        </authorList>
    </citation>
    <scope>NUCLEOTIDE SEQUENCE [LARGE SCALE GENOMIC DNA]</scope>
    <source>
        <strain evidence="2 3">WTL</strain>
    </source>
</reference>
<feature type="transmembrane region" description="Helical" evidence="1">
    <location>
        <begin position="20"/>
        <end position="39"/>
    </location>
</feature>
<dbReference type="OrthoDB" id="6538131at2"/>
<keyword evidence="1" id="KW-1133">Transmembrane helix</keyword>